<dbReference type="Pfam" id="PF00246">
    <property type="entry name" value="Peptidase_M14"/>
    <property type="match status" value="1"/>
</dbReference>
<organism evidence="7 8">
    <name type="scientific">Wuchereria bancrofti</name>
    <dbReference type="NCBI Taxonomy" id="6293"/>
    <lineage>
        <taxon>Eukaryota</taxon>
        <taxon>Metazoa</taxon>
        <taxon>Ecdysozoa</taxon>
        <taxon>Nematoda</taxon>
        <taxon>Chromadorea</taxon>
        <taxon>Rhabditida</taxon>
        <taxon>Spirurina</taxon>
        <taxon>Spiruromorpha</taxon>
        <taxon>Filarioidea</taxon>
        <taxon>Onchocercidae</taxon>
        <taxon>Wuchereria</taxon>
    </lineage>
</organism>
<comment type="caution">
    <text evidence="7">The sequence shown here is derived from an EMBL/GenBank/DDBJ whole genome shotgun (WGS) entry which is preliminary data.</text>
</comment>
<evidence type="ECO:0000313" key="7">
    <source>
        <dbReference type="EMBL" id="EJW70617.1"/>
    </source>
</evidence>
<evidence type="ECO:0000256" key="2">
    <source>
        <dbReference type="ARBA" id="ARBA00005988"/>
    </source>
</evidence>
<comment type="caution">
    <text evidence="5">Lacks conserved residue(s) required for the propagation of feature annotation.</text>
</comment>
<dbReference type="GO" id="GO:0008270">
    <property type="term" value="F:zinc ion binding"/>
    <property type="evidence" value="ECO:0007669"/>
    <property type="project" value="InterPro"/>
</dbReference>
<keyword evidence="4" id="KW-0862">Zinc</keyword>
<dbReference type="PROSITE" id="PS52035">
    <property type="entry name" value="PEPTIDASE_M14"/>
    <property type="match status" value="1"/>
</dbReference>
<keyword evidence="3" id="KW-0479">Metal-binding</keyword>
<evidence type="ECO:0000256" key="1">
    <source>
        <dbReference type="ARBA" id="ARBA00001947"/>
    </source>
</evidence>
<dbReference type="GO" id="GO:0006508">
    <property type="term" value="P:proteolysis"/>
    <property type="evidence" value="ECO:0007669"/>
    <property type="project" value="InterPro"/>
</dbReference>
<proteinExistence type="inferred from homology"/>
<dbReference type="Gene3D" id="3.40.630.10">
    <property type="entry name" value="Zn peptidases"/>
    <property type="match status" value="1"/>
</dbReference>
<dbReference type="PANTHER" id="PTHR11705">
    <property type="entry name" value="PROTEASE FAMILY M14 CARBOXYPEPTIDASE A,B"/>
    <property type="match status" value="1"/>
</dbReference>
<evidence type="ECO:0000256" key="3">
    <source>
        <dbReference type="ARBA" id="ARBA00022723"/>
    </source>
</evidence>
<dbReference type="Proteomes" id="UP000004810">
    <property type="component" value="Unassembled WGS sequence"/>
</dbReference>
<dbReference type="InterPro" id="IPR000834">
    <property type="entry name" value="Peptidase_M14"/>
</dbReference>
<dbReference type="EMBL" id="ADBV01021171">
    <property type="protein sequence ID" value="EJW70617.1"/>
    <property type="molecule type" value="Genomic_DNA"/>
</dbReference>
<dbReference type="MEROPS" id="M14.035"/>
<reference evidence="8" key="1">
    <citation type="submission" date="2012-08" db="EMBL/GenBank/DDBJ databases">
        <title>The Genome Sequence of Wuchereria bancrofti.</title>
        <authorList>
            <person name="Nutman T.B."/>
            <person name="Fink D.L."/>
            <person name="Russ C."/>
            <person name="Young S."/>
            <person name="Zeng Q."/>
            <person name="Koehrsen M."/>
            <person name="Alvarado L."/>
            <person name="Berlin A."/>
            <person name="Chapman S.B."/>
            <person name="Chen Z."/>
            <person name="Freedman E."/>
            <person name="Gellesch M."/>
            <person name="Goldberg J."/>
            <person name="Griggs A."/>
            <person name="Gujja S."/>
            <person name="Heilman E.R."/>
            <person name="Heiman D."/>
            <person name="Hepburn T."/>
            <person name="Howarth C."/>
            <person name="Jen D."/>
            <person name="Larson L."/>
            <person name="Lewis B."/>
            <person name="Mehta T."/>
            <person name="Park D."/>
            <person name="Pearson M."/>
            <person name="Roberts A."/>
            <person name="Saif S."/>
            <person name="Shea T."/>
            <person name="Shenoy N."/>
            <person name="Sisk P."/>
            <person name="Stolte C."/>
            <person name="Sykes S."/>
            <person name="Walk T."/>
            <person name="White J."/>
            <person name="Yandava C."/>
            <person name="Haas B."/>
            <person name="Henn M.R."/>
            <person name="Nusbaum C."/>
            <person name="Birren B."/>
        </authorList>
    </citation>
    <scope>NUCLEOTIDE SEQUENCE [LARGE SCALE GENOMIC DNA]</scope>
    <source>
        <strain evidence="8">NA</strain>
    </source>
</reference>
<protein>
    <recommendedName>
        <fullName evidence="6">Peptidase M14 domain-containing protein</fullName>
    </recommendedName>
</protein>
<accession>J9E152</accession>
<dbReference type="SUPFAM" id="SSF53187">
    <property type="entry name" value="Zn-dependent exopeptidases"/>
    <property type="match status" value="1"/>
</dbReference>
<dbReference type="AlphaFoldDB" id="J9E152"/>
<dbReference type="PANTHER" id="PTHR11705:SF91">
    <property type="entry name" value="FI01817P-RELATED"/>
    <property type="match status" value="1"/>
</dbReference>
<evidence type="ECO:0000313" key="8">
    <source>
        <dbReference type="Proteomes" id="UP000004810"/>
    </source>
</evidence>
<comment type="similarity">
    <text evidence="2 5">Belongs to the peptidase M14 family.</text>
</comment>
<dbReference type="GO" id="GO:0005615">
    <property type="term" value="C:extracellular space"/>
    <property type="evidence" value="ECO:0007669"/>
    <property type="project" value="TreeGrafter"/>
</dbReference>
<dbReference type="PROSITE" id="PS00132">
    <property type="entry name" value="CARBOXYPEPT_ZN_1"/>
    <property type="match status" value="1"/>
</dbReference>
<name>J9E152_WUCBA</name>
<gene>
    <name evidence="7" type="ORF">WUBG_18475</name>
</gene>
<feature type="domain" description="Peptidase M14" evidence="6">
    <location>
        <begin position="1"/>
        <end position="97"/>
    </location>
</feature>
<dbReference type="InterPro" id="IPR057246">
    <property type="entry name" value="CARBOXYPEPT_ZN_1"/>
</dbReference>
<comment type="cofactor">
    <cofactor evidence="1">
        <name>Zn(2+)</name>
        <dbReference type="ChEBI" id="CHEBI:29105"/>
    </cofactor>
</comment>
<evidence type="ECO:0000256" key="5">
    <source>
        <dbReference type="PROSITE-ProRule" id="PRU01379"/>
    </source>
</evidence>
<feature type="non-terminal residue" evidence="7">
    <location>
        <position position="1"/>
    </location>
</feature>
<evidence type="ECO:0000256" key="4">
    <source>
        <dbReference type="ARBA" id="ARBA00022833"/>
    </source>
</evidence>
<evidence type="ECO:0000259" key="6">
    <source>
        <dbReference type="PROSITE" id="PS52035"/>
    </source>
</evidence>
<sequence length="97" mass="11336">LGTKNVNSKPVIWIDAGIHAREWVAIHTALYLIQQLITEYYSNPKITEYLNLLDIYIYPCLNPDGYEYTQTKPNDPSVNLHINYLNEKIFTIKFCKT</sequence>
<dbReference type="GO" id="GO:0004181">
    <property type="term" value="F:metallocarboxypeptidase activity"/>
    <property type="evidence" value="ECO:0007669"/>
    <property type="project" value="InterPro"/>
</dbReference>